<reference evidence="5" key="1">
    <citation type="submission" date="2024-06" db="EMBL/GenBank/DDBJ databases">
        <authorList>
            <person name="Ryan C."/>
        </authorList>
    </citation>
    <scope>NUCLEOTIDE SEQUENCE [LARGE SCALE GENOMIC DNA]</scope>
</reference>
<feature type="compositionally biased region" description="Low complexity" evidence="1">
    <location>
        <begin position="791"/>
        <end position="801"/>
    </location>
</feature>
<evidence type="ECO:0000259" key="3">
    <source>
        <dbReference type="Pfam" id="PF13962"/>
    </source>
</evidence>
<evidence type="ECO:0000256" key="2">
    <source>
        <dbReference type="SAM" id="Phobius"/>
    </source>
</evidence>
<feature type="domain" description="PGG" evidence="3">
    <location>
        <begin position="98"/>
        <end position="209"/>
    </location>
</feature>
<feature type="transmembrane region" description="Helical" evidence="2">
    <location>
        <begin position="518"/>
        <end position="538"/>
    </location>
</feature>
<feature type="compositionally biased region" description="Basic and acidic residues" evidence="1">
    <location>
        <begin position="453"/>
        <end position="462"/>
    </location>
</feature>
<feature type="region of interest" description="Disordered" evidence="1">
    <location>
        <begin position="791"/>
        <end position="811"/>
    </location>
</feature>
<accession>A0ABC8WC54</accession>
<reference evidence="4 5" key="2">
    <citation type="submission" date="2024-10" db="EMBL/GenBank/DDBJ databases">
        <authorList>
            <person name="Ryan C."/>
        </authorList>
    </citation>
    <scope>NUCLEOTIDE SEQUENCE [LARGE SCALE GENOMIC DNA]</scope>
</reference>
<feature type="transmembrane region" description="Helical" evidence="2">
    <location>
        <begin position="185"/>
        <end position="203"/>
    </location>
</feature>
<keyword evidence="2" id="KW-0812">Transmembrane</keyword>
<feature type="transmembrane region" description="Helical" evidence="2">
    <location>
        <begin position="355"/>
        <end position="373"/>
    </location>
</feature>
<feature type="transmembrane region" description="Helical" evidence="2">
    <location>
        <begin position="550"/>
        <end position="568"/>
    </location>
</feature>
<feature type="transmembrane region" description="Helical" evidence="2">
    <location>
        <begin position="469"/>
        <end position="485"/>
    </location>
</feature>
<dbReference type="AlphaFoldDB" id="A0ABC8WC54"/>
<feature type="domain" description="PGG" evidence="3">
    <location>
        <begin position="294"/>
        <end position="406"/>
    </location>
</feature>
<feature type="transmembrane region" description="Helical" evidence="2">
    <location>
        <begin position="580"/>
        <end position="600"/>
    </location>
</feature>
<keyword evidence="2" id="KW-1133">Transmembrane helix</keyword>
<evidence type="ECO:0000313" key="5">
    <source>
        <dbReference type="Proteomes" id="UP001497457"/>
    </source>
</evidence>
<feature type="transmembrane region" description="Helical" evidence="2">
    <location>
        <begin position="153"/>
        <end position="173"/>
    </location>
</feature>
<organism evidence="4 5">
    <name type="scientific">Urochloa decumbens</name>
    <dbReference type="NCBI Taxonomy" id="240449"/>
    <lineage>
        <taxon>Eukaryota</taxon>
        <taxon>Viridiplantae</taxon>
        <taxon>Streptophyta</taxon>
        <taxon>Embryophyta</taxon>
        <taxon>Tracheophyta</taxon>
        <taxon>Spermatophyta</taxon>
        <taxon>Magnoliopsida</taxon>
        <taxon>Liliopsida</taxon>
        <taxon>Poales</taxon>
        <taxon>Poaceae</taxon>
        <taxon>PACMAD clade</taxon>
        <taxon>Panicoideae</taxon>
        <taxon>Panicodae</taxon>
        <taxon>Paniceae</taxon>
        <taxon>Melinidinae</taxon>
        <taxon>Urochloa</taxon>
    </lineage>
</organism>
<dbReference type="PANTHER" id="PTHR24177">
    <property type="entry name" value="CASKIN"/>
    <property type="match status" value="1"/>
</dbReference>
<keyword evidence="2" id="KW-0472">Membrane</keyword>
<dbReference type="EMBL" id="OZ075122">
    <property type="protein sequence ID" value="CAL4907095.1"/>
    <property type="molecule type" value="Genomic_DNA"/>
</dbReference>
<feature type="domain" description="PGG" evidence="3">
    <location>
        <begin position="642"/>
        <end position="755"/>
    </location>
</feature>
<feature type="region of interest" description="Disordered" evidence="1">
    <location>
        <begin position="441"/>
        <end position="462"/>
    </location>
</feature>
<keyword evidence="5" id="KW-1185">Reference proteome</keyword>
<dbReference type="InterPro" id="IPR026961">
    <property type="entry name" value="PGG_dom"/>
</dbReference>
<feature type="transmembrane region" description="Helical" evidence="2">
    <location>
        <begin position="408"/>
        <end position="432"/>
    </location>
</feature>
<name>A0ABC8WC54_9POAL</name>
<evidence type="ECO:0000256" key="1">
    <source>
        <dbReference type="SAM" id="MobiDB-lite"/>
    </source>
</evidence>
<dbReference type="Proteomes" id="UP001497457">
    <property type="component" value="Chromosome 12b"/>
</dbReference>
<feature type="transmembrane region" description="Helical" evidence="2">
    <location>
        <begin position="650"/>
        <end position="674"/>
    </location>
</feature>
<feature type="transmembrane region" description="Helical" evidence="2">
    <location>
        <begin position="763"/>
        <end position="784"/>
    </location>
</feature>
<sequence>MVLDLFSLMAAYAAGTFRDGLTSIYSSVLLTGVVAYLAVHASLAYLLDDDGAAAQGTFKRAVATKLRELLKWLSSFKCRADKGKKDATPEKKMTETAVAKLRKVLMLLATFAVSVTYVAGLSAPGGFWDNDDNGHHPGRAILKGGRHDARLKAFFVFNTTAFVASLLIIIILLDKKLSFSKNFKLFELYGFIAATVVGLVGAYSAGSCREIDTTIYINSLIGAVIGFILLQAAVVKFCQETRLTRCLCSWSIPAKVSKWLQATKNFFLGRSNDPCYTDSFPCECRVRVEQQQNQELERARSLVLLLATLAAAITYQAGLNPPGGLWQADGNIGGRHPYMAGDPILLSTNPRRYKAFYYCNSIAFVASLVAIMLSRMKTLHHHNALEAAMILDLLGLIGAYAAGSCRDVGTSIYAMALAGAVLVYVVIHLVLLDRKAGEGAAGRVEAPPSPSTGEKKPEETTVEKRRKRLLLFAILAATITYQAGLTPPGGFLLKDDDVTKRLAGDPVLLNNYPRRYTAFFYCNSVSFMLSIALIILLVNPNLYRPAIRTNALSVCTAVGMMGIMGAYAAGCTQHFKTSMYIFALAGFVLFVVIVAVVFLARHEKKPGVHGQGNADMEMQKAESRAGEPSTTKTPETEDEVEKKMRAKRKYLMLLGILAASITYQAGLAPPGAFWQDDGGGHAAGDPVMHDNRRVRYLTFFYSNSTSFVASIVVIVFLLPPTMDEKWFSWWLGVMNTTIVLDLLGLLIAYAAGSSRSWKTSVKVSALVIAVLAYFVLHVVVSCIIRRRQGNRSGQRNRGTNGHVELPQTSIS</sequence>
<feature type="transmembrane region" description="Helical" evidence="2">
    <location>
        <begin position="694"/>
        <end position="717"/>
    </location>
</feature>
<feature type="transmembrane region" description="Helical" evidence="2">
    <location>
        <begin position="104"/>
        <end position="123"/>
    </location>
</feature>
<evidence type="ECO:0000313" key="4">
    <source>
        <dbReference type="EMBL" id="CAL4907095.1"/>
    </source>
</evidence>
<feature type="region of interest" description="Disordered" evidence="1">
    <location>
        <begin position="606"/>
        <end position="640"/>
    </location>
</feature>
<feature type="domain" description="PGG" evidence="3">
    <location>
        <begin position="461"/>
        <end position="572"/>
    </location>
</feature>
<protein>
    <recommendedName>
        <fullName evidence="3">PGG domain-containing protein</fullName>
    </recommendedName>
</protein>
<dbReference type="Pfam" id="PF13962">
    <property type="entry name" value="PGG"/>
    <property type="match status" value="4"/>
</dbReference>
<feature type="transmembrane region" description="Helical" evidence="2">
    <location>
        <begin position="215"/>
        <end position="235"/>
    </location>
</feature>
<proteinExistence type="predicted"/>
<feature type="transmembrane region" description="Helical" evidence="2">
    <location>
        <begin position="729"/>
        <end position="751"/>
    </location>
</feature>
<gene>
    <name evidence="4" type="ORF">URODEC1_LOCUS12386</name>
</gene>
<dbReference type="PANTHER" id="PTHR24177:SF45">
    <property type="entry name" value="OS06G0294000 PROTEIN"/>
    <property type="match status" value="1"/>
</dbReference>
<feature type="transmembrane region" description="Helical" evidence="2">
    <location>
        <begin position="23"/>
        <end position="47"/>
    </location>
</feature>